<evidence type="ECO:0000313" key="1">
    <source>
        <dbReference type="EMBL" id="RRT80606.1"/>
    </source>
</evidence>
<feature type="non-terminal residue" evidence="1">
    <location>
        <position position="1"/>
    </location>
</feature>
<protein>
    <submittedName>
        <fullName evidence="1">Uncharacterized protein</fullName>
    </submittedName>
</protein>
<dbReference type="AlphaFoldDB" id="A0A427AWX1"/>
<organism evidence="1 2">
    <name type="scientific">Ensete ventricosum</name>
    <name type="common">Abyssinian banana</name>
    <name type="synonym">Musa ensete</name>
    <dbReference type="NCBI Taxonomy" id="4639"/>
    <lineage>
        <taxon>Eukaryota</taxon>
        <taxon>Viridiplantae</taxon>
        <taxon>Streptophyta</taxon>
        <taxon>Embryophyta</taxon>
        <taxon>Tracheophyta</taxon>
        <taxon>Spermatophyta</taxon>
        <taxon>Magnoliopsida</taxon>
        <taxon>Liliopsida</taxon>
        <taxon>Zingiberales</taxon>
        <taxon>Musaceae</taxon>
        <taxon>Ensete</taxon>
    </lineage>
</organism>
<reference evidence="1 2" key="1">
    <citation type="journal article" date="2014" name="Agronomy (Basel)">
        <title>A Draft Genome Sequence for Ensete ventricosum, the Drought-Tolerant Tree Against Hunger.</title>
        <authorList>
            <person name="Harrison J."/>
            <person name="Moore K.A."/>
            <person name="Paszkiewicz K."/>
            <person name="Jones T."/>
            <person name="Grant M."/>
            <person name="Ambacheew D."/>
            <person name="Muzemil S."/>
            <person name="Studholme D.J."/>
        </authorList>
    </citation>
    <scope>NUCLEOTIDE SEQUENCE [LARGE SCALE GENOMIC DNA]</scope>
</reference>
<gene>
    <name evidence="1" type="ORF">B296_00015704</name>
</gene>
<name>A0A427AWX1_ENSVE</name>
<accession>A0A427AWX1</accession>
<evidence type="ECO:0000313" key="2">
    <source>
        <dbReference type="Proteomes" id="UP000287651"/>
    </source>
</evidence>
<dbReference type="Proteomes" id="UP000287651">
    <property type="component" value="Unassembled WGS sequence"/>
</dbReference>
<sequence>ILFPTLRIEHFTNPEVSEVGLKGNLDFLEEHKAEGHLKTLRYQKAVARLYNQKVWPQPIGMGDLVLRKAKVSDPRHSREKLAPR</sequence>
<proteinExistence type="predicted"/>
<comment type="caution">
    <text evidence="1">The sequence shown here is derived from an EMBL/GenBank/DDBJ whole genome shotgun (WGS) entry which is preliminary data.</text>
</comment>
<dbReference type="EMBL" id="AMZH03001103">
    <property type="protein sequence ID" value="RRT80606.1"/>
    <property type="molecule type" value="Genomic_DNA"/>
</dbReference>